<dbReference type="InterPro" id="IPR052014">
    <property type="entry name" value="Dictyostelium_Tiger"/>
</dbReference>
<evidence type="ECO:0000313" key="7">
    <source>
        <dbReference type="Proteomes" id="UP000001396"/>
    </source>
</evidence>
<dbReference type="PROSITE" id="PS01186">
    <property type="entry name" value="EGF_2"/>
    <property type="match status" value="1"/>
</dbReference>
<evidence type="ECO:0000256" key="4">
    <source>
        <dbReference type="SAM" id="SignalP"/>
    </source>
</evidence>
<dbReference type="RefSeq" id="XP_020430065.1">
    <property type="nucleotide sequence ID" value="XM_020579390.1"/>
</dbReference>
<dbReference type="Pfam" id="PF23106">
    <property type="entry name" value="EGF_Teneurin"/>
    <property type="match status" value="1"/>
</dbReference>
<dbReference type="GeneID" id="31364061"/>
<dbReference type="PROSITE" id="PS50026">
    <property type="entry name" value="EGF_3"/>
    <property type="match status" value="1"/>
</dbReference>
<dbReference type="InterPro" id="IPR013783">
    <property type="entry name" value="Ig-like_fold"/>
</dbReference>
<sequence length="2059" mass="218130">MKTNQSISLFLAIIGWCIVSTYAQTYNPQNGHYYMWQAIGAPTDMNKTINYINNNIAQFKGLKPYLAVINTPEEMEFISTTMRTKTQSPTQKLIVSGWRLSGETFVYNSGVEVGDKIYSGALGRCYTVCQWSQGYPSTSADKTLLALNNVNNRYEFSNEAFGQNNLYLLEYGGLTEPYFPPPTTMGGNVNIKNMITSEAGVKWNMTSNALLVTVSSASDTYNATITATLTSSITVVIKQGIEAFNVTIRDLTGTRTFTGTFHYQVPFIQTVYSYSQIAGSIITLYGSNFDNPDTGVSAISVATGTQRTPCTSATVLIPYTAITCVLGATSDGNTVTMFPLTVYSGGSNFVYNTSRIPFYDPSTLRVIRIADVKLPDEFPIVQSMISSSKATTVDGNVAYHGVVTSATQAKQISNIFNFVVGGVSTTVFQGLTLSGSNMVINNLGGPNNGVPVFTIANGACNSNYVYCGAGGVRINYSTAYVLFFQNTTANLPDIRSVSWDKAGEMVFYGLDPVQLAPVSYLLDTTGGAIKLINGGSNGFALSNRTITFQGTVYGSVYQENTTSLNIQIPAGTGLNNPLTVTIENQFTLKNAIINFKPPTISSITPKLTSFGGNVIITGTQFGPTATNVSATIKIGVNTYPCANMQIYTPHQQLMCTLPSGSGSNLVFTLNVNGQTTTYQYSYSEPVISSITQNGELINIVGTGFGFDNNQLTTIQNTTILTITVSGDPQTIVAQCPSNMMNGGFTIVSSGLPSTPYDLYLKPIIKAISPAPSTTTVTQINISGSFLNTLRVNGTNAILNVTYDGISISCTSGIVAGTSLSCQLPPITGYHTLVVNSDNVASDPFTFSAATPTIQSVSQDKSSITVVGTNYGNDKSKVSLNYGGNTISADSVTGGNTIIATLPDYQTNGFISVIIDNVESTRQIFKLSPVITSVSSTNTTGGPIIITGLFFNQVNSSGIALPYSVSVSGTPCTNLVFSVSNTEIQCVAPRGVGTGNQIQVTIDSMPGVSLFNYYPPYIASISQNLAIPQITITGFNFGPNSFNLTFCSAWSLGSTVNDNQIIYNVPTTSKNDYLTIAVSGQQSNSYYLPLTPIVSNIGNPPTQGGSVTILGTFITDKSFAGVPLDIAVNFENGQCLNPSYDQSNNDLVCSAPSGTGINKKAIVTIDSMPSAPFTFSYMAPQLTGFSQVGMIGTIAGEQFGSNSSLITASFVSLTNTATRVLPIVGNTESIEVDILPFALSGQLTLHVDGQDSNSISYLLAPVLYSVTSAPLSGGVITVAGHFLNTVSSNGTETFLSITLQSNIPCTNVAKLADDDFSYLTCLLPPGNSENVSLTVTIDGISASIPFSYGAPVISSISVDANNQINITGTNMFADGYNTVVNFGSETYTTFTNTSNSIIFTAPAGQVNDIVSITLNGRTSNGIMTRLYPIITSVTGSATVGSNVTVTGTFLNSYRGDLTTTTFSATVDGMNCLVYPDDSKTSKIIQVPAGTGADLPFTIIIDGRSATTEFSFDAPTTNGTITQDGSLITVYGGNFGTDLSVVNPPNGMTAISVVQDTLVFQLPDTYQSGTISFEIDGQQAIFYLYVTPIITEFSTQVATGGDIVIKGKYFNTKRSDRSDTTITVYVGSESCTFKSAAATSDSLTCTLGAKSIYQGLVTISIDSKVGMLMNIRYNSLPPVVNSASSSHFQTQETVTIYGSYFVEPVTATIGGQACSGASLINSNQLTCTFNGSNSDSQGALNVTVTNDQITGFNSYGFLYNQLDCNGLCANNGQCTNGYCICASGYAGQLCNIAVNTTVTPTVNPSDINYPLFNNVTFNSGIDSLVEVDSNQNVIKQIDLSGAVWSQISANNYSSTVNNVVVSIVTSQYTQQTTVYFAGDNIPVSPSTVKHTVSISGWQFANTINSLQIVYQANAPALFDYNCAPASPTITANLKAGQSPSFTIDTPLGILYTQFSGRVIVDSKIARITSASFTTTAENNSVKFAIQVPNFASQLVYDPTFISYIKPNVIIGCNPSSTTSSNPITTGSTDGTTGTISISTKLTPITTFSMVALLFLITFLLI</sequence>
<keyword evidence="3" id="KW-0812">Transmembrane</keyword>
<feature type="transmembrane region" description="Helical" evidence="3">
    <location>
        <begin position="2039"/>
        <end position="2058"/>
    </location>
</feature>
<feature type="disulfide bond" evidence="2">
    <location>
        <begin position="1762"/>
        <end position="1772"/>
    </location>
</feature>
<keyword evidence="2" id="KW-1015">Disulfide bond</keyword>
<keyword evidence="3" id="KW-0472">Membrane</keyword>
<organism evidence="6 7">
    <name type="scientific">Heterostelium pallidum (strain ATCC 26659 / Pp 5 / PN500)</name>
    <name type="common">Cellular slime mold</name>
    <name type="synonym">Polysphondylium pallidum</name>
    <dbReference type="NCBI Taxonomy" id="670386"/>
    <lineage>
        <taxon>Eukaryota</taxon>
        <taxon>Amoebozoa</taxon>
        <taxon>Evosea</taxon>
        <taxon>Eumycetozoa</taxon>
        <taxon>Dictyostelia</taxon>
        <taxon>Acytosteliales</taxon>
        <taxon>Acytosteliaceae</taxon>
        <taxon>Heterostelium</taxon>
    </lineage>
</organism>
<dbReference type="EMBL" id="ADBJ01000038">
    <property type="protein sequence ID" value="EFA77937.1"/>
    <property type="molecule type" value="Genomic_DNA"/>
</dbReference>
<keyword evidence="3" id="KW-1133">Transmembrane helix</keyword>
<reference evidence="6 7" key="1">
    <citation type="journal article" date="2011" name="Genome Res.">
        <title>Phylogeny-wide analysis of social amoeba genomes highlights ancient origins for complex intercellular communication.</title>
        <authorList>
            <person name="Heidel A.J."/>
            <person name="Lawal H.M."/>
            <person name="Felder M."/>
            <person name="Schilde C."/>
            <person name="Helps N.R."/>
            <person name="Tunggal B."/>
            <person name="Rivero F."/>
            <person name="John U."/>
            <person name="Schleicher M."/>
            <person name="Eichinger L."/>
            <person name="Platzer M."/>
            <person name="Noegel A.A."/>
            <person name="Schaap P."/>
            <person name="Gloeckner G."/>
        </authorList>
    </citation>
    <scope>NUCLEOTIDE SEQUENCE [LARGE SCALE GENOMIC DNA]</scope>
    <source>
        <strain evidence="7">ATCC 26659 / Pp 5 / PN500</strain>
    </source>
</reference>
<feature type="domain" description="EGF-like" evidence="5">
    <location>
        <begin position="1758"/>
        <end position="1789"/>
    </location>
</feature>
<dbReference type="PROSITE" id="PS00022">
    <property type="entry name" value="EGF_1"/>
    <property type="match status" value="1"/>
</dbReference>
<keyword evidence="2" id="KW-0245">EGF-like domain</keyword>
<gene>
    <name evidence="6" type="ORF">PPL_08582</name>
</gene>
<dbReference type="InterPro" id="IPR000742">
    <property type="entry name" value="EGF"/>
</dbReference>
<evidence type="ECO:0000256" key="2">
    <source>
        <dbReference type="PROSITE-ProRule" id="PRU00076"/>
    </source>
</evidence>
<evidence type="ECO:0000259" key="5">
    <source>
        <dbReference type="PROSITE" id="PS50026"/>
    </source>
</evidence>
<dbReference type="InterPro" id="IPR054484">
    <property type="entry name" value="ComC_SSD"/>
</dbReference>
<evidence type="ECO:0000313" key="6">
    <source>
        <dbReference type="EMBL" id="EFA77937.1"/>
    </source>
</evidence>
<dbReference type="SMART" id="SM00429">
    <property type="entry name" value="IPT"/>
    <property type="match status" value="4"/>
</dbReference>
<dbReference type="CDD" id="cd00603">
    <property type="entry name" value="IPT_PCSR"/>
    <property type="match status" value="1"/>
</dbReference>
<name>D3BJ57_HETP5</name>
<feature type="signal peptide" evidence="4">
    <location>
        <begin position="1"/>
        <end position="23"/>
    </location>
</feature>
<feature type="chain" id="PRO_5003041742" description="EGF-like domain-containing protein" evidence="4">
    <location>
        <begin position="24"/>
        <end position="2059"/>
    </location>
</feature>
<protein>
    <recommendedName>
        <fullName evidence="5">EGF-like domain-containing protein</fullName>
    </recommendedName>
</protein>
<feature type="disulfide bond" evidence="2">
    <location>
        <begin position="1779"/>
        <end position="1788"/>
    </location>
</feature>
<dbReference type="SUPFAM" id="SSF81296">
    <property type="entry name" value="E set domains"/>
    <property type="match status" value="4"/>
</dbReference>
<dbReference type="Proteomes" id="UP000001396">
    <property type="component" value="Unassembled WGS sequence"/>
</dbReference>
<dbReference type="InterPro" id="IPR014756">
    <property type="entry name" value="Ig_E-set"/>
</dbReference>
<comment type="caution">
    <text evidence="2">Lacks conserved residue(s) required for the propagation of feature annotation.</text>
</comment>
<evidence type="ECO:0000256" key="3">
    <source>
        <dbReference type="SAM" id="Phobius"/>
    </source>
</evidence>
<dbReference type="Pfam" id="PF22933">
    <property type="entry name" value="ComC_SSD"/>
    <property type="match status" value="1"/>
</dbReference>
<dbReference type="InterPro" id="IPR002909">
    <property type="entry name" value="IPT_dom"/>
</dbReference>
<comment type="caution">
    <text evidence="6">The sequence shown here is derived from an EMBL/GenBank/DDBJ whole genome shotgun (WGS) entry which is preliminary data.</text>
</comment>
<accession>D3BJ57</accession>
<keyword evidence="7" id="KW-1185">Reference proteome</keyword>
<keyword evidence="4" id="KW-0732">Signal</keyword>
<dbReference type="PANTHER" id="PTHR31341">
    <property type="entry name" value="IPT/TIG DOMAIN-CONTAINING PROTEIN-RELATED-RELATED"/>
    <property type="match status" value="1"/>
</dbReference>
<keyword evidence="1" id="KW-0325">Glycoprotein</keyword>
<dbReference type="Gene3D" id="2.60.40.10">
    <property type="entry name" value="Immunoglobulins"/>
    <property type="match status" value="4"/>
</dbReference>
<dbReference type="CDD" id="cd00053">
    <property type="entry name" value="EGF"/>
    <property type="match status" value="1"/>
</dbReference>
<dbReference type="OMA" id="WQFANTI"/>
<dbReference type="Pfam" id="PF01833">
    <property type="entry name" value="TIG"/>
    <property type="match status" value="4"/>
</dbReference>
<proteinExistence type="predicted"/>
<dbReference type="InParanoid" id="D3BJ57"/>
<evidence type="ECO:0000256" key="1">
    <source>
        <dbReference type="ARBA" id="ARBA00023180"/>
    </source>
</evidence>